<dbReference type="Proteomes" id="UP000004622">
    <property type="component" value="Unassembled WGS sequence"/>
</dbReference>
<dbReference type="PATRIC" id="fig|1189611.3.peg.3755"/>
<dbReference type="InterPro" id="IPR032710">
    <property type="entry name" value="NTF2-like_dom_sf"/>
</dbReference>
<accession>I5BSY1</accession>
<keyword evidence="3" id="KW-0809">Transit peptide</keyword>
<feature type="domain" description="Tim44-like" evidence="5">
    <location>
        <begin position="56"/>
        <end position="202"/>
    </location>
</feature>
<organism evidence="6 7">
    <name type="scientific">Nitratireductor aquibiodomus RA22</name>
    <dbReference type="NCBI Taxonomy" id="1189611"/>
    <lineage>
        <taxon>Bacteria</taxon>
        <taxon>Pseudomonadati</taxon>
        <taxon>Pseudomonadota</taxon>
        <taxon>Alphaproteobacteria</taxon>
        <taxon>Hyphomicrobiales</taxon>
        <taxon>Phyllobacteriaceae</taxon>
        <taxon>Nitratireductor</taxon>
    </lineage>
</organism>
<name>I5BSY1_9HYPH</name>
<reference evidence="6 7" key="1">
    <citation type="journal article" date="2012" name="J. Bacteriol.">
        <title>Genome Sequence of Nitratireductor aquibiodomus Strain RA22.</title>
        <authorList>
            <person name="Singh A."/>
            <person name="Jangir P.K."/>
            <person name="Kumari C."/>
            <person name="Sharma R."/>
        </authorList>
    </citation>
    <scope>NUCLEOTIDE SEQUENCE [LARGE SCALE GENOMIC DNA]</scope>
    <source>
        <strain evidence="6 7">RA22</strain>
    </source>
</reference>
<dbReference type="GO" id="GO:0051087">
    <property type="term" value="F:protein-folding chaperone binding"/>
    <property type="evidence" value="ECO:0007669"/>
    <property type="project" value="TreeGrafter"/>
</dbReference>
<dbReference type="EMBL" id="AJXZ01000049">
    <property type="protein sequence ID" value="EIM72683.1"/>
    <property type="molecule type" value="Genomic_DNA"/>
</dbReference>
<evidence type="ECO:0000256" key="4">
    <source>
        <dbReference type="ARBA" id="ARBA00023136"/>
    </source>
</evidence>
<protein>
    <submittedName>
        <fullName evidence="6">Import inner membrane translocase subunit Tim44</fullName>
    </submittedName>
</protein>
<dbReference type="InterPro" id="IPR039544">
    <property type="entry name" value="Tim44-like"/>
</dbReference>
<comment type="subcellular location">
    <subcellularLocation>
        <location evidence="1">Membrane</location>
    </subcellularLocation>
</comment>
<evidence type="ECO:0000259" key="5">
    <source>
        <dbReference type="SMART" id="SM00978"/>
    </source>
</evidence>
<evidence type="ECO:0000256" key="3">
    <source>
        <dbReference type="ARBA" id="ARBA00022946"/>
    </source>
</evidence>
<gene>
    <name evidence="6" type="ORF">A33O_18604</name>
</gene>
<evidence type="ECO:0000313" key="7">
    <source>
        <dbReference type="Proteomes" id="UP000004622"/>
    </source>
</evidence>
<comment type="similarity">
    <text evidence="2">Belongs to the Tim44 family.</text>
</comment>
<dbReference type="NCBIfam" id="NF033779">
    <property type="entry name" value="Tim44_TimA_adap"/>
    <property type="match status" value="1"/>
</dbReference>
<sequence length="202" mass="22200">MNEVMDGATSLPGIILFWLWWVFLTFLEAATRVKDTEDQTQPTQAMADAAIEDGTTHTGIATILRFDPAFDLDMFLYGARHAYETIVEAFAAGDMEKLEPLVSKEILAVFAEHCAARASRGECVDLALIGIESIDIVQIDVAETAMEVTLCFNAQMIWVERSAEGLIVSGNPVEIIDVVEAWTFARPLPVVSNSWELISTGD</sequence>
<dbReference type="SUPFAM" id="SSF54427">
    <property type="entry name" value="NTF2-like"/>
    <property type="match status" value="1"/>
</dbReference>
<evidence type="ECO:0000313" key="6">
    <source>
        <dbReference type="EMBL" id="EIM72683.1"/>
    </source>
</evidence>
<dbReference type="GO" id="GO:0030150">
    <property type="term" value="P:protein import into mitochondrial matrix"/>
    <property type="evidence" value="ECO:0007669"/>
    <property type="project" value="TreeGrafter"/>
</dbReference>
<dbReference type="InterPro" id="IPR007379">
    <property type="entry name" value="Tim44-like_dom"/>
</dbReference>
<dbReference type="PANTHER" id="PTHR10721:SF1">
    <property type="entry name" value="MITOCHONDRIAL IMPORT INNER MEMBRANE TRANSLOCASE SUBUNIT TIM44"/>
    <property type="match status" value="1"/>
</dbReference>
<dbReference type="Pfam" id="PF04280">
    <property type="entry name" value="Tim44"/>
    <property type="match status" value="1"/>
</dbReference>
<dbReference type="GO" id="GO:0016020">
    <property type="term" value="C:membrane"/>
    <property type="evidence" value="ECO:0007669"/>
    <property type="project" value="UniProtKB-SubCell"/>
</dbReference>
<proteinExistence type="inferred from homology"/>
<comment type="caution">
    <text evidence="6">The sequence shown here is derived from an EMBL/GenBank/DDBJ whole genome shotgun (WGS) entry which is preliminary data.</text>
</comment>
<keyword evidence="4" id="KW-0472">Membrane</keyword>
<dbReference type="OrthoDB" id="9798618at2"/>
<dbReference type="AlphaFoldDB" id="I5BSY1"/>
<dbReference type="SMART" id="SM00978">
    <property type="entry name" value="Tim44"/>
    <property type="match status" value="1"/>
</dbReference>
<dbReference type="Gene3D" id="3.10.450.240">
    <property type="match status" value="1"/>
</dbReference>
<dbReference type="PANTHER" id="PTHR10721">
    <property type="entry name" value="MITOCHONDRIAL IMPORT INNER MEMBRANE TRANSLOCASE SUBUNIT TIM44"/>
    <property type="match status" value="1"/>
</dbReference>
<evidence type="ECO:0000256" key="1">
    <source>
        <dbReference type="ARBA" id="ARBA00004370"/>
    </source>
</evidence>
<evidence type="ECO:0000256" key="2">
    <source>
        <dbReference type="ARBA" id="ARBA00009597"/>
    </source>
</evidence>
<dbReference type="RefSeq" id="WP_007009990.1">
    <property type="nucleotide sequence ID" value="NZ_AJXZ01000049.1"/>
</dbReference>